<dbReference type="GO" id="GO:0099524">
    <property type="term" value="C:postsynaptic cytosol"/>
    <property type="evidence" value="ECO:0007669"/>
    <property type="project" value="EnsemblMetazoa"/>
</dbReference>
<dbReference type="InParanoid" id="A0A0Q9WR87"/>
<dbReference type="GO" id="GO:0160072">
    <property type="term" value="F:ubiquitin ligase complex scaffold activity"/>
    <property type="evidence" value="ECO:0007669"/>
    <property type="project" value="EnsemblMetazoa"/>
</dbReference>
<dbReference type="GO" id="GO:0048813">
    <property type="term" value="P:dendrite morphogenesis"/>
    <property type="evidence" value="ECO:0007669"/>
    <property type="project" value="EnsemblMetazoa"/>
</dbReference>
<proteinExistence type="predicted"/>
<accession>A0A0Q9WR87</accession>
<dbReference type="GO" id="GO:0031463">
    <property type="term" value="C:Cul3-RING ubiquitin ligase complex"/>
    <property type="evidence" value="ECO:0007669"/>
    <property type="project" value="EnsemblMetazoa"/>
</dbReference>
<dbReference type="GO" id="GO:0140958">
    <property type="term" value="P:target-directed miRNA degradation"/>
    <property type="evidence" value="ECO:0007669"/>
    <property type="project" value="EnsemblMetazoa"/>
</dbReference>
<dbReference type="GO" id="GO:2000495">
    <property type="term" value="P:regulation of cell proliferation involved in compound eye morphogenesis"/>
    <property type="evidence" value="ECO:0007669"/>
    <property type="project" value="EnsemblMetazoa"/>
</dbReference>
<name>A0A0Q9WR87_DROWI</name>
<dbReference type="GO" id="GO:0007476">
    <property type="term" value="P:imaginal disc-derived wing morphogenesis"/>
    <property type="evidence" value="ECO:0007669"/>
    <property type="project" value="EnsemblMetazoa"/>
</dbReference>
<reference evidence="2 3" key="1">
    <citation type="journal article" date="2007" name="Nature">
        <title>Evolution of genes and genomes on the Drosophila phylogeny.</title>
        <authorList>
            <consortium name="Drosophila 12 Genomes Consortium"/>
            <person name="Clark A.G."/>
            <person name="Eisen M.B."/>
            <person name="Smith D.R."/>
            <person name="Bergman C.M."/>
            <person name="Oliver B."/>
            <person name="Markow T.A."/>
            <person name="Kaufman T.C."/>
            <person name="Kellis M."/>
            <person name="Gelbart W."/>
            <person name="Iyer V.N."/>
            <person name="Pollard D.A."/>
            <person name="Sackton T.B."/>
            <person name="Larracuente A.M."/>
            <person name="Singh N.D."/>
            <person name="Abad J.P."/>
            <person name="Abt D.N."/>
            <person name="Adryan B."/>
            <person name="Aguade M."/>
            <person name="Akashi H."/>
            <person name="Anderson W.W."/>
            <person name="Aquadro C.F."/>
            <person name="Ardell D.H."/>
            <person name="Arguello R."/>
            <person name="Artieri C.G."/>
            <person name="Barbash D.A."/>
            <person name="Barker D."/>
            <person name="Barsanti P."/>
            <person name="Batterham P."/>
            <person name="Batzoglou S."/>
            <person name="Begun D."/>
            <person name="Bhutkar A."/>
            <person name="Blanco E."/>
            <person name="Bosak S.A."/>
            <person name="Bradley R.K."/>
            <person name="Brand A.D."/>
            <person name="Brent M.R."/>
            <person name="Brooks A.N."/>
            <person name="Brown R.H."/>
            <person name="Butlin R.K."/>
            <person name="Caggese C."/>
            <person name="Calvi B.R."/>
            <person name="Bernardo de Carvalho A."/>
            <person name="Caspi A."/>
            <person name="Castrezana S."/>
            <person name="Celniker S.E."/>
            <person name="Chang J.L."/>
            <person name="Chapple C."/>
            <person name="Chatterji S."/>
            <person name="Chinwalla A."/>
            <person name="Civetta A."/>
            <person name="Clifton S.W."/>
            <person name="Comeron J.M."/>
            <person name="Costello J.C."/>
            <person name="Coyne J.A."/>
            <person name="Daub J."/>
            <person name="David R.G."/>
            <person name="Delcher A.L."/>
            <person name="Delehaunty K."/>
            <person name="Do C.B."/>
            <person name="Ebling H."/>
            <person name="Edwards K."/>
            <person name="Eickbush T."/>
            <person name="Evans J.D."/>
            <person name="Filipski A."/>
            <person name="Findeiss S."/>
            <person name="Freyhult E."/>
            <person name="Fulton L."/>
            <person name="Fulton R."/>
            <person name="Garcia A.C."/>
            <person name="Gardiner A."/>
            <person name="Garfield D.A."/>
            <person name="Garvin B.E."/>
            <person name="Gibson G."/>
            <person name="Gilbert D."/>
            <person name="Gnerre S."/>
            <person name="Godfrey J."/>
            <person name="Good R."/>
            <person name="Gotea V."/>
            <person name="Gravely B."/>
            <person name="Greenberg A.J."/>
            <person name="Griffiths-Jones S."/>
            <person name="Gross S."/>
            <person name="Guigo R."/>
            <person name="Gustafson E.A."/>
            <person name="Haerty W."/>
            <person name="Hahn M.W."/>
            <person name="Halligan D.L."/>
            <person name="Halpern A.L."/>
            <person name="Halter G.M."/>
            <person name="Han M.V."/>
            <person name="Heger A."/>
            <person name="Hillier L."/>
            <person name="Hinrichs A.S."/>
            <person name="Holmes I."/>
            <person name="Hoskins R.A."/>
            <person name="Hubisz M.J."/>
            <person name="Hultmark D."/>
            <person name="Huntley M.A."/>
            <person name="Jaffe D.B."/>
            <person name="Jagadeeshan S."/>
            <person name="Jeck W.R."/>
            <person name="Johnson J."/>
            <person name="Jones C.D."/>
            <person name="Jordan W.C."/>
            <person name="Karpen G.H."/>
            <person name="Kataoka E."/>
            <person name="Keightley P.D."/>
            <person name="Kheradpour P."/>
            <person name="Kirkness E.F."/>
            <person name="Koerich L.B."/>
            <person name="Kristiansen K."/>
            <person name="Kudrna D."/>
            <person name="Kulathinal R.J."/>
            <person name="Kumar S."/>
            <person name="Kwok R."/>
            <person name="Lander E."/>
            <person name="Langley C.H."/>
            <person name="Lapoint R."/>
            <person name="Lazzaro B.P."/>
            <person name="Lee S.J."/>
            <person name="Levesque L."/>
            <person name="Li R."/>
            <person name="Lin C.F."/>
            <person name="Lin M.F."/>
            <person name="Lindblad-Toh K."/>
            <person name="Llopart A."/>
            <person name="Long M."/>
            <person name="Low L."/>
            <person name="Lozovsky E."/>
            <person name="Lu J."/>
            <person name="Luo M."/>
            <person name="Machado C.A."/>
            <person name="Makalowski W."/>
            <person name="Marzo M."/>
            <person name="Matsuda M."/>
            <person name="Matzkin L."/>
            <person name="McAllister B."/>
            <person name="McBride C.S."/>
            <person name="McKernan B."/>
            <person name="McKernan K."/>
            <person name="Mendez-Lago M."/>
            <person name="Minx P."/>
            <person name="Mollenhauer M.U."/>
            <person name="Montooth K."/>
            <person name="Mount S.M."/>
            <person name="Mu X."/>
            <person name="Myers E."/>
            <person name="Negre B."/>
            <person name="Newfeld S."/>
            <person name="Nielsen R."/>
            <person name="Noor M.A."/>
            <person name="O'Grady P."/>
            <person name="Pachter L."/>
            <person name="Papaceit M."/>
            <person name="Parisi M.J."/>
            <person name="Parisi M."/>
            <person name="Parts L."/>
            <person name="Pedersen J.S."/>
            <person name="Pesole G."/>
            <person name="Phillippy A.M."/>
            <person name="Ponting C.P."/>
            <person name="Pop M."/>
            <person name="Porcelli D."/>
            <person name="Powell J.R."/>
            <person name="Prohaska S."/>
            <person name="Pruitt K."/>
            <person name="Puig M."/>
            <person name="Quesneville H."/>
            <person name="Ram K.R."/>
            <person name="Rand D."/>
            <person name="Rasmussen M.D."/>
            <person name="Reed L.K."/>
            <person name="Reenan R."/>
            <person name="Reily A."/>
            <person name="Remington K.A."/>
            <person name="Rieger T.T."/>
            <person name="Ritchie M.G."/>
            <person name="Robin C."/>
            <person name="Rogers Y.H."/>
            <person name="Rohde C."/>
            <person name="Rozas J."/>
            <person name="Rubenfield M.J."/>
            <person name="Ruiz A."/>
            <person name="Russo S."/>
            <person name="Salzberg S.L."/>
            <person name="Sanchez-Gracia A."/>
            <person name="Saranga D.J."/>
            <person name="Sato H."/>
            <person name="Schaeffer S.W."/>
            <person name="Schatz M.C."/>
            <person name="Schlenke T."/>
            <person name="Schwartz R."/>
            <person name="Segarra C."/>
            <person name="Singh R.S."/>
            <person name="Sirot L."/>
            <person name="Sirota M."/>
            <person name="Sisneros N.B."/>
            <person name="Smith C.D."/>
            <person name="Smith T.F."/>
            <person name="Spieth J."/>
            <person name="Stage D.E."/>
            <person name="Stark A."/>
            <person name="Stephan W."/>
            <person name="Strausberg R.L."/>
            <person name="Strempel S."/>
            <person name="Sturgill D."/>
            <person name="Sutton G."/>
            <person name="Sutton G.G."/>
            <person name="Tao W."/>
            <person name="Teichmann S."/>
            <person name="Tobari Y.N."/>
            <person name="Tomimura Y."/>
            <person name="Tsolas J.M."/>
            <person name="Valente V.L."/>
            <person name="Venter E."/>
            <person name="Venter J.C."/>
            <person name="Vicario S."/>
            <person name="Vieira F.G."/>
            <person name="Vilella A.J."/>
            <person name="Villasante A."/>
            <person name="Walenz B."/>
            <person name="Wang J."/>
            <person name="Wasserman M."/>
            <person name="Watts T."/>
            <person name="Wilson D."/>
            <person name="Wilson R.K."/>
            <person name="Wing R.A."/>
            <person name="Wolfner M.F."/>
            <person name="Wong A."/>
            <person name="Wong G.K."/>
            <person name="Wu C.I."/>
            <person name="Wu G."/>
            <person name="Yamamoto D."/>
            <person name="Yang H.P."/>
            <person name="Yang S.P."/>
            <person name="Yorke J.A."/>
            <person name="Yoshida K."/>
            <person name="Zdobnov E."/>
            <person name="Zhang P."/>
            <person name="Zhang Y."/>
            <person name="Zimin A.V."/>
            <person name="Baldwin J."/>
            <person name="Abdouelleil A."/>
            <person name="Abdulkadir J."/>
            <person name="Abebe A."/>
            <person name="Abera B."/>
            <person name="Abreu J."/>
            <person name="Acer S.C."/>
            <person name="Aftuck L."/>
            <person name="Alexander A."/>
            <person name="An P."/>
            <person name="Anderson E."/>
            <person name="Anderson S."/>
            <person name="Arachi H."/>
            <person name="Azer M."/>
            <person name="Bachantsang P."/>
            <person name="Barry A."/>
            <person name="Bayul T."/>
            <person name="Berlin A."/>
            <person name="Bessette D."/>
            <person name="Bloom T."/>
            <person name="Blye J."/>
            <person name="Boguslavskiy L."/>
            <person name="Bonnet C."/>
            <person name="Boukhgalter B."/>
            <person name="Bourzgui I."/>
            <person name="Brown A."/>
            <person name="Cahill P."/>
            <person name="Channer S."/>
            <person name="Cheshatsang Y."/>
            <person name="Chuda L."/>
            <person name="Citroen M."/>
            <person name="Collymore A."/>
            <person name="Cooke P."/>
            <person name="Costello M."/>
            <person name="D'Aco K."/>
            <person name="Daza R."/>
            <person name="De Haan G."/>
            <person name="DeGray S."/>
            <person name="DeMaso C."/>
            <person name="Dhargay N."/>
            <person name="Dooley K."/>
            <person name="Dooley E."/>
            <person name="Doricent M."/>
            <person name="Dorje P."/>
            <person name="Dorjee K."/>
            <person name="Dupes A."/>
            <person name="Elong R."/>
            <person name="Falk J."/>
            <person name="Farina A."/>
            <person name="Faro S."/>
            <person name="Ferguson D."/>
            <person name="Fisher S."/>
            <person name="Foley C.D."/>
            <person name="Franke A."/>
            <person name="Friedrich D."/>
            <person name="Gadbois L."/>
            <person name="Gearin G."/>
            <person name="Gearin C.R."/>
            <person name="Giannoukos G."/>
            <person name="Goode T."/>
            <person name="Graham J."/>
            <person name="Grandbois E."/>
            <person name="Grewal S."/>
            <person name="Gyaltsen K."/>
            <person name="Hafez N."/>
            <person name="Hagos B."/>
            <person name="Hall J."/>
            <person name="Henson C."/>
            <person name="Hollinger A."/>
            <person name="Honan T."/>
            <person name="Huard M.D."/>
            <person name="Hughes L."/>
            <person name="Hurhula B."/>
            <person name="Husby M.E."/>
            <person name="Kamat A."/>
            <person name="Kanga B."/>
            <person name="Kashin S."/>
            <person name="Khazanovich D."/>
            <person name="Kisner P."/>
            <person name="Lance K."/>
            <person name="Lara M."/>
            <person name="Lee W."/>
            <person name="Lennon N."/>
            <person name="Letendre F."/>
            <person name="LeVine R."/>
            <person name="Lipovsky A."/>
            <person name="Liu X."/>
            <person name="Liu J."/>
            <person name="Liu S."/>
            <person name="Lokyitsang T."/>
            <person name="Lokyitsang Y."/>
            <person name="Lubonja R."/>
            <person name="Lui A."/>
            <person name="MacDonald P."/>
            <person name="Magnisalis V."/>
            <person name="Maru K."/>
            <person name="Matthews C."/>
            <person name="McCusker W."/>
            <person name="McDonough S."/>
            <person name="Mehta T."/>
            <person name="Meldrim J."/>
            <person name="Meneus L."/>
            <person name="Mihai O."/>
            <person name="Mihalev A."/>
            <person name="Mihova T."/>
            <person name="Mittelman R."/>
            <person name="Mlenga V."/>
            <person name="Montmayeur A."/>
            <person name="Mulrain L."/>
            <person name="Navidi A."/>
            <person name="Naylor J."/>
            <person name="Negash T."/>
            <person name="Nguyen T."/>
            <person name="Nguyen N."/>
            <person name="Nicol R."/>
            <person name="Norbu C."/>
            <person name="Norbu N."/>
            <person name="Novod N."/>
            <person name="O'Neill B."/>
            <person name="Osman S."/>
            <person name="Markiewicz E."/>
            <person name="Oyono O.L."/>
            <person name="Patti C."/>
            <person name="Phunkhang P."/>
            <person name="Pierre F."/>
            <person name="Priest M."/>
            <person name="Raghuraman S."/>
            <person name="Rege F."/>
            <person name="Reyes R."/>
            <person name="Rise C."/>
            <person name="Rogov P."/>
            <person name="Ross K."/>
            <person name="Ryan E."/>
            <person name="Settipalli S."/>
            <person name="Shea T."/>
            <person name="Sherpa N."/>
            <person name="Shi L."/>
            <person name="Shih D."/>
            <person name="Sparrow T."/>
            <person name="Spaulding J."/>
            <person name="Stalker J."/>
            <person name="Stange-Thomann N."/>
            <person name="Stavropoulos S."/>
            <person name="Stone C."/>
            <person name="Strader C."/>
            <person name="Tesfaye S."/>
            <person name="Thomson T."/>
            <person name="Thoulutsang Y."/>
            <person name="Thoulutsang D."/>
            <person name="Topham K."/>
            <person name="Topping I."/>
            <person name="Tsamla T."/>
            <person name="Vassiliev H."/>
            <person name="Vo A."/>
            <person name="Wangchuk T."/>
            <person name="Wangdi T."/>
            <person name="Weiand M."/>
            <person name="Wilkinson J."/>
            <person name="Wilson A."/>
            <person name="Yadav S."/>
            <person name="Young G."/>
            <person name="Yu Q."/>
            <person name="Zembek L."/>
            <person name="Zhong D."/>
            <person name="Zimmer A."/>
            <person name="Zwirko Z."/>
            <person name="Jaffe D.B."/>
            <person name="Alvarez P."/>
            <person name="Brockman W."/>
            <person name="Butler J."/>
            <person name="Chin C."/>
            <person name="Gnerre S."/>
            <person name="Grabherr M."/>
            <person name="Kleber M."/>
            <person name="Mauceli E."/>
            <person name="MacCallum I."/>
        </authorList>
    </citation>
    <scope>NUCLEOTIDE SEQUENCE [LARGE SCALE GENOMIC DNA]</scope>
    <source>
        <strain evidence="3">Tucson 14030-0811.24</strain>
    </source>
</reference>
<dbReference type="GO" id="GO:0045879">
    <property type="term" value="P:negative regulation of smoothened signaling pathway"/>
    <property type="evidence" value="ECO:0007669"/>
    <property type="project" value="EnsemblMetazoa"/>
</dbReference>
<dbReference type="GO" id="GO:0007291">
    <property type="term" value="P:sperm individualization"/>
    <property type="evidence" value="ECO:0007669"/>
    <property type="project" value="EnsemblMetazoa"/>
</dbReference>
<dbReference type="GO" id="GO:0070936">
    <property type="term" value="P:protein K48-linked ubiquitination"/>
    <property type="evidence" value="ECO:0007669"/>
    <property type="project" value="EnsemblMetazoa"/>
</dbReference>
<dbReference type="GO" id="GO:0007409">
    <property type="term" value="P:axonogenesis"/>
    <property type="evidence" value="ECO:0007669"/>
    <property type="project" value="EnsemblMetazoa"/>
</dbReference>
<dbReference type="GO" id="GO:0030431">
    <property type="term" value="P:sleep"/>
    <property type="evidence" value="ECO:0007669"/>
    <property type="project" value="EnsemblMetazoa"/>
</dbReference>
<dbReference type="AlphaFoldDB" id="A0A0Q9WR87"/>
<dbReference type="GO" id="GO:0043161">
    <property type="term" value="P:proteasome-mediated ubiquitin-dependent protein catabolic process"/>
    <property type="evidence" value="ECO:0007669"/>
    <property type="project" value="EnsemblMetazoa"/>
</dbReference>
<dbReference type="GO" id="GO:0045187">
    <property type="term" value="P:regulation of circadian sleep/wake cycle, sleep"/>
    <property type="evidence" value="ECO:0007669"/>
    <property type="project" value="EnsemblMetazoa"/>
</dbReference>
<dbReference type="GO" id="GO:0035324">
    <property type="term" value="C:female germline ring canal"/>
    <property type="evidence" value="ECO:0007669"/>
    <property type="project" value="EnsemblMetazoa"/>
</dbReference>
<gene>
    <name evidence="2" type="primary">Dwil\GK27133</name>
    <name evidence="2" type="ORF">Dwil_GK27133</name>
</gene>
<dbReference type="Proteomes" id="UP000007798">
    <property type="component" value="Unassembled WGS sequence"/>
</dbReference>
<feature type="region of interest" description="Disordered" evidence="1">
    <location>
        <begin position="1"/>
        <end position="64"/>
    </location>
</feature>
<protein>
    <submittedName>
        <fullName evidence="2">Uncharacterized protein</fullName>
    </submittedName>
</protein>
<organism evidence="2 3">
    <name type="scientific">Drosophila willistoni</name>
    <name type="common">Fruit fly</name>
    <dbReference type="NCBI Taxonomy" id="7260"/>
    <lineage>
        <taxon>Eukaryota</taxon>
        <taxon>Metazoa</taxon>
        <taxon>Ecdysozoa</taxon>
        <taxon>Arthropoda</taxon>
        <taxon>Hexapoda</taxon>
        <taxon>Insecta</taxon>
        <taxon>Pterygota</taxon>
        <taxon>Neoptera</taxon>
        <taxon>Endopterygota</taxon>
        <taxon>Diptera</taxon>
        <taxon>Brachycera</taxon>
        <taxon>Muscomorpha</taxon>
        <taxon>Ephydroidea</taxon>
        <taxon>Drosophilidae</taxon>
        <taxon>Drosophila</taxon>
        <taxon>Sophophora</taxon>
    </lineage>
</organism>
<feature type="compositionally biased region" description="Low complexity" evidence="1">
    <location>
        <begin position="14"/>
        <end position="25"/>
    </location>
</feature>
<feature type="non-terminal residue" evidence="2">
    <location>
        <position position="64"/>
    </location>
</feature>
<evidence type="ECO:0000256" key="1">
    <source>
        <dbReference type="SAM" id="MobiDB-lite"/>
    </source>
</evidence>
<dbReference type="GO" id="GO:0120177">
    <property type="term" value="P:negative regulation of torso signaling pathway"/>
    <property type="evidence" value="ECO:0007669"/>
    <property type="project" value="EnsemblMetazoa"/>
</dbReference>
<evidence type="ECO:0000313" key="2">
    <source>
        <dbReference type="EMBL" id="KRF98657.1"/>
    </source>
</evidence>
<sequence length="64" mass="7278">MQQRNADLHQSPEQQQQQQQLNNLNRPGLNHNRIMAGSNNFPGGGCGENPISPRSTQRQQHHRP</sequence>
<dbReference type="EMBL" id="CH963913">
    <property type="protein sequence ID" value="KRF98657.1"/>
    <property type="molecule type" value="Genomic_DNA"/>
</dbReference>
<evidence type="ECO:0000313" key="3">
    <source>
        <dbReference type="Proteomes" id="UP000007798"/>
    </source>
</evidence>
<dbReference type="GO" id="GO:0045475">
    <property type="term" value="P:locomotor rhythm"/>
    <property type="evidence" value="ECO:0007669"/>
    <property type="project" value="EnsemblMetazoa"/>
</dbReference>
<dbReference type="GO" id="GO:0061709">
    <property type="term" value="P:reticulophagy"/>
    <property type="evidence" value="ECO:0007669"/>
    <property type="project" value="EnsemblMetazoa"/>
</dbReference>
<dbReference type="GO" id="GO:0007278">
    <property type="term" value="P:pole cell fate determination"/>
    <property type="evidence" value="ECO:0007669"/>
    <property type="project" value="EnsemblMetazoa"/>
</dbReference>
<keyword evidence="3" id="KW-1185">Reference proteome</keyword>
<dbReference type="GO" id="GO:0098917">
    <property type="term" value="P:retrograde trans-synaptic signaling"/>
    <property type="evidence" value="ECO:0007669"/>
    <property type="project" value="EnsemblMetazoa"/>
</dbReference>
<dbReference type="GO" id="GO:0007423">
    <property type="term" value="P:sensory organ development"/>
    <property type="evidence" value="ECO:0007669"/>
    <property type="project" value="EnsemblMetazoa"/>
</dbReference>